<feature type="compositionally biased region" description="Pro residues" evidence="1">
    <location>
        <begin position="926"/>
        <end position="945"/>
    </location>
</feature>
<evidence type="ECO:0000256" key="2">
    <source>
        <dbReference type="SAM" id="Phobius"/>
    </source>
</evidence>
<proteinExistence type="predicted"/>
<feature type="region of interest" description="Disordered" evidence="1">
    <location>
        <begin position="756"/>
        <end position="775"/>
    </location>
</feature>
<keyword evidence="2" id="KW-0472">Membrane</keyword>
<feature type="transmembrane region" description="Helical" evidence="2">
    <location>
        <begin position="892"/>
        <end position="914"/>
    </location>
</feature>
<feature type="compositionally biased region" description="Basic and acidic residues" evidence="1">
    <location>
        <begin position="759"/>
        <end position="768"/>
    </location>
</feature>
<evidence type="ECO:0000313" key="3">
    <source>
        <dbReference type="EMBL" id="CAD9115947.1"/>
    </source>
</evidence>
<organism evidence="3">
    <name type="scientific">Alexandrium catenella</name>
    <name type="common">Red tide dinoflagellate</name>
    <name type="synonym">Gonyaulax catenella</name>
    <dbReference type="NCBI Taxonomy" id="2925"/>
    <lineage>
        <taxon>Eukaryota</taxon>
        <taxon>Sar</taxon>
        <taxon>Alveolata</taxon>
        <taxon>Dinophyceae</taxon>
        <taxon>Gonyaulacales</taxon>
        <taxon>Pyrocystaceae</taxon>
        <taxon>Alexandrium</taxon>
    </lineage>
</organism>
<feature type="region of interest" description="Disordered" evidence="1">
    <location>
        <begin position="926"/>
        <end position="952"/>
    </location>
</feature>
<feature type="region of interest" description="Disordered" evidence="1">
    <location>
        <begin position="230"/>
        <end position="252"/>
    </location>
</feature>
<keyword evidence="2" id="KW-1133">Transmembrane helix</keyword>
<dbReference type="Gene3D" id="2.40.50.100">
    <property type="match status" value="1"/>
</dbReference>
<protein>
    <submittedName>
        <fullName evidence="3">Uncharacterized protein</fullName>
    </submittedName>
</protein>
<dbReference type="AlphaFoldDB" id="A0A7S1Q203"/>
<sequence length="1129" mass="122076">MSSRILIDNLDDAELRPRPSRGWKRTIAAVVLGAVGLAAGCSLVAQRSHSHAPSMVQSTREQPPQVIGREEVVGGADFCKKYPYLKYRPNGVVNNNLEKKGPEYTKSEGIVLETVAVGGGAGDEFEQEVLIQVNAIGGDYVPFASRLNGLQGHYGSINLKSGSSVRLQFSFKDKADAESLGDKCPNLKMNQLALTFFDLDEGKNHKSSEYVEIGGFDSYHVKDSTEVKVSDGSHGRKRFQASTYGTGEDNPLDPMHLTPQQLNRAVTALFSDVEKVDVEIGAGAGMGPRFFTFVARPSLLCAATVQEGYKPPLDDLPYELPMQMPIKVAEKEKFKSWAGSTVGRKVAVGDVLFITDAADGEKSYKAPVAGTIHSIQSKLKVGEDLDTRLDDKTVCVIQRDYLAPLPTDTVGCVKGGPGHGDIDPHSHFVKYEKEVGETIAEGEVFATVKDHHQNEQSLKSKAYGVVKARQDLHTGDPIMTVKDANFITVDPYPALATGPNTMKAAVVEQDGVAFDEYKVQVGDIIKHGDTVGTGKDKDGNSVPIKASVGGIVTARQDIEPGTPVSRVGDRNLLTTGKFAPCPREEHQGAILFSKAVPEGSHQAGTSIEGMSDAEVQASQNHPALSQAEKEGLMFEKYHVQKGDTVEDGTLIATFKDKAGKRLEVRSHQPGVVKHLLDGLQEGMYVSKVMEDENMATIGRLPNLDVSSAERGAFAPNSGSLHFDEWKAHVGDVVSKGDTVAVLKKDNGETQVVEAARSGEVTERQEHLSPGDVVSDVTKDNDVLTVGKLPPLQADPLHRIVGAEAPSMDVIFDHYTVEVGDRVHSGDTIAVVRDGVPKAAGGSSRRLLGGAPINIPSPGTGTVSKLLPLEPGKSLGDQTLSPTIATVDMGPPWWLLLLGAMVALCCCFACLFQVMKKPAPVYKPMPPVETTPEPEPPAPEPVVVPEPEPKPEGLRLDFDDNGTIRTVYARYRPFGIKHNFTAPIIASGFTINSYAKMELGVKTGWKLVLIGEEALNENPNFDEVNDKIVNHTKDFPLWPLAVEFKKSVDDRESHVVKFVERPIGLEFTNVAPIQVNKVFEGSPADRKVEAGWFITKIGEADVHASHDFREVMENLNEGVGPLTDNGKKYT</sequence>
<keyword evidence="2" id="KW-0812">Transmembrane</keyword>
<evidence type="ECO:0000256" key="1">
    <source>
        <dbReference type="SAM" id="MobiDB-lite"/>
    </source>
</evidence>
<accession>A0A7S1Q203</accession>
<gene>
    <name evidence="3" type="ORF">ACAT0790_LOCUS14842</name>
</gene>
<name>A0A7S1Q203_ALECA</name>
<reference evidence="3" key="1">
    <citation type="submission" date="2021-01" db="EMBL/GenBank/DDBJ databases">
        <authorList>
            <person name="Corre E."/>
            <person name="Pelletier E."/>
            <person name="Niang G."/>
            <person name="Scheremetjew M."/>
            <person name="Finn R."/>
            <person name="Kale V."/>
            <person name="Holt S."/>
            <person name="Cochrane G."/>
            <person name="Meng A."/>
            <person name="Brown T."/>
            <person name="Cohen L."/>
        </authorList>
    </citation>
    <scope>NUCLEOTIDE SEQUENCE</scope>
    <source>
        <strain evidence="3">OF101</strain>
    </source>
</reference>
<dbReference type="EMBL" id="HBGE01024593">
    <property type="protein sequence ID" value="CAD9115947.1"/>
    <property type="molecule type" value="Transcribed_RNA"/>
</dbReference>